<evidence type="ECO:0000313" key="2">
    <source>
        <dbReference type="Proteomes" id="UP000663874"/>
    </source>
</evidence>
<comment type="caution">
    <text evidence="1">The sequence shown here is derived from an EMBL/GenBank/DDBJ whole genome shotgun (WGS) entry which is preliminary data.</text>
</comment>
<feature type="non-terminal residue" evidence="1">
    <location>
        <position position="146"/>
    </location>
</feature>
<protein>
    <submittedName>
        <fullName evidence="1">Uncharacterized protein</fullName>
    </submittedName>
</protein>
<name>A0A820KPN6_9BILA</name>
<accession>A0A820KPN6</accession>
<sequence length="146" mass="16715">IFLFTLPIIESSRCLKPCTFQGIQLNSSLPSDFCSTSKLNDDVDQQCMVKLTIDLNTDLVNGSFNTDRRWIVTENRLFIRSTFSLNDTSVKVNIQYNCSVSDYCNLEFVRETLSSNWSAIQVQPIREKLVSRLYNPNNTDPIECLS</sequence>
<proteinExistence type="predicted"/>
<reference evidence="1" key="1">
    <citation type="submission" date="2021-02" db="EMBL/GenBank/DDBJ databases">
        <authorList>
            <person name="Nowell W R."/>
        </authorList>
    </citation>
    <scope>NUCLEOTIDE SEQUENCE</scope>
</reference>
<feature type="non-terminal residue" evidence="1">
    <location>
        <position position="1"/>
    </location>
</feature>
<organism evidence="1 2">
    <name type="scientific">Rotaria sordida</name>
    <dbReference type="NCBI Taxonomy" id="392033"/>
    <lineage>
        <taxon>Eukaryota</taxon>
        <taxon>Metazoa</taxon>
        <taxon>Spiralia</taxon>
        <taxon>Gnathifera</taxon>
        <taxon>Rotifera</taxon>
        <taxon>Eurotatoria</taxon>
        <taxon>Bdelloidea</taxon>
        <taxon>Philodinida</taxon>
        <taxon>Philodinidae</taxon>
        <taxon>Rotaria</taxon>
    </lineage>
</organism>
<dbReference type="AlphaFoldDB" id="A0A820KPN6"/>
<dbReference type="EMBL" id="CAJOBE010046508">
    <property type="protein sequence ID" value="CAF4343673.1"/>
    <property type="molecule type" value="Genomic_DNA"/>
</dbReference>
<gene>
    <name evidence="1" type="ORF">FNK824_LOCUS42102</name>
</gene>
<evidence type="ECO:0000313" key="1">
    <source>
        <dbReference type="EMBL" id="CAF4343673.1"/>
    </source>
</evidence>
<dbReference type="Proteomes" id="UP000663874">
    <property type="component" value="Unassembled WGS sequence"/>
</dbReference>